<name>A0ABP0Z7Q8_9ROSI</name>
<gene>
    <name evidence="1" type="ORF">CITCOLO1_LOCUS21244</name>
</gene>
<accession>A0ABP0Z7Q8</accession>
<dbReference type="EMBL" id="OZ021743">
    <property type="protein sequence ID" value="CAK9328815.1"/>
    <property type="molecule type" value="Genomic_DNA"/>
</dbReference>
<keyword evidence="2" id="KW-1185">Reference proteome</keyword>
<sequence length="65" mass="7224">MKIKLTSINIFNGTCKHVMKAILLALGELRSNPYLVPEVILQISLPRDQGIMDLDKKEVSSIKSA</sequence>
<dbReference type="Proteomes" id="UP001642487">
    <property type="component" value="Chromosome 9"/>
</dbReference>
<organism evidence="1 2">
    <name type="scientific">Citrullus colocynthis</name>
    <name type="common">colocynth</name>
    <dbReference type="NCBI Taxonomy" id="252529"/>
    <lineage>
        <taxon>Eukaryota</taxon>
        <taxon>Viridiplantae</taxon>
        <taxon>Streptophyta</taxon>
        <taxon>Embryophyta</taxon>
        <taxon>Tracheophyta</taxon>
        <taxon>Spermatophyta</taxon>
        <taxon>Magnoliopsida</taxon>
        <taxon>eudicotyledons</taxon>
        <taxon>Gunneridae</taxon>
        <taxon>Pentapetalae</taxon>
        <taxon>rosids</taxon>
        <taxon>fabids</taxon>
        <taxon>Cucurbitales</taxon>
        <taxon>Cucurbitaceae</taxon>
        <taxon>Benincaseae</taxon>
        <taxon>Citrullus</taxon>
    </lineage>
</organism>
<reference evidence="1 2" key="1">
    <citation type="submission" date="2024-03" db="EMBL/GenBank/DDBJ databases">
        <authorList>
            <person name="Gkanogiannis A."/>
            <person name="Becerra Lopez-Lavalle L."/>
        </authorList>
    </citation>
    <scope>NUCLEOTIDE SEQUENCE [LARGE SCALE GENOMIC DNA]</scope>
</reference>
<evidence type="ECO:0000313" key="1">
    <source>
        <dbReference type="EMBL" id="CAK9328815.1"/>
    </source>
</evidence>
<protein>
    <submittedName>
        <fullName evidence="1">Uncharacterized protein</fullName>
    </submittedName>
</protein>
<proteinExistence type="predicted"/>
<evidence type="ECO:0000313" key="2">
    <source>
        <dbReference type="Proteomes" id="UP001642487"/>
    </source>
</evidence>